<proteinExistence type="predicted"/>
<dbReference type="AlphaFoldDB" id="A0A239C825"/>
<organism evidence="1 2">
    <name type="scientific">Pseudomonas japonica</name>
    <dbReference type="NCBI Taxonomy" id="256466"/>
    <lineage>
        <taxon>Bacteria</taxon>
        <taxon>Pseudomonadati</taxon>
        <taxon>Pseudomonadota</taxon>
        <taxon>Gammaproteobacteria</taxon>
        <taxon>Pseudomonadales</taxon>
        <taxon>Pseudomonadaceae</taxon>
        <taxon>Pseudomonas</taxon>
    </lineage>
</organism>
<protein>
    <submittedName>
        <fullName evidence="1">Uncharacterized protein</fullName>
    </submittedName>
</protein>
<gene>
    <name evidence="1" type="ORF">SAMN05444352_10428</name>
</gene>
<reference evidence="2" key="1">
    <citation type="submission" date="2017-06" db="EMBL/GenBank/DDBJ databases">
        <authorList>
            <person name="Varghese N."/>
            <person name="Submissions S."/>
        </authorList>
    </citation>
    <scope>NUCLEOTIDE SEQUENCE [LARGE SCALE GENOMIC DNA]</scope>
    <source>
        <strain evidence="2">DSM 22348</strain>
    </source>
</reference>
<sequence>MGYLNMEPFEVIRDMLREANENTASIGGAPQVVTVAQHMNSRQTAIYWPSRESGKIFLGGAPVVDLNYLDNWIMDPDTLEKSHLHYRSHGQRE</sequence>
<dbReference type="Proteomes" id="UP000198407">
    <property type="component" value="Unassembled WGS sequence"/>
</dbReference>
<accession>A0A239C825</accession>
<keyword evidence="2" id="KW-1185">Reference proteome</keyword>
<evidence type="ECO:0000313" key="2">
    <source>
        <dbReference type="Proteomes" id="UP000198407"/>
    </source>
</evidence>
<evidence type="ECO:0000313" key="1">
    <source>
        <dbReference type="EMBL" id="SNS15771.1"/>
    </source>
</evidence>
<name>A0A239C825_9PSED</name>
<dbReference type="EMBL" id="FZOL01000004">
    <property type="protein sequence ID" value="SNS15771.1"/>
    <property type="molecule type" value="Genomic_DNA"/>
</dbReference>